<keyword evidence="3" id="KW-1185">Reference proteome</keyword>
<evidence type="ECO:0000259" key="1">
    <source>
        <dbReference type="Pfam" id="PF13799"/>
    </source>
</evidence>
<dbReference type="EMBL" id="JAGGKG010000002">
    <property type="protein sequence ID" value="MBP1904042.1"/>
    <property type="molecule type" value="Genomic_DNA"/>
</dbReference>
<name>A0ABS4FN79_9BACL</name>
<dbReference type="Pfam" id="PF13799">
    <property type="entry name" value="DUF4183"/>
    <property type="match status" value="1"/>
</dbReference>
<organism evidence="2 3">
    <name type="scientific">Paenibacillus turicensis</name>
    <dbReference type="NCBI Taxonomy" id="160487"/>
    <lineage>
        <taxon>Bacteria</taxon>
        <taxon>Bacillati</taxon>
        <taxon>Bacillota</taxon>
        <taxon>Bacilli</taxon>
        <taxon>Bacillales</taxon>
        <taxon>Paenibacillaceae</taxon>
        <taxon>Paenibacillus</taxon>
    </lineage>
</organism>
<evidence type="ECO:0000313" key="2">
    <source>
        <dbReference type="EMBL" id="MBP1904042.1"/>
    </source>
</evidence>
<evidence type="ECO:0000313" key="3">
    <source>
        <dbReference type="Proteomes" id="UP001519272"/>
    </source>
</evidence>
<comment type="caution">
    <text evidence="2">The sequence shown here is derived from an EMBL/GenBank/DDBJ whole genome shotgun (WGS) entry which is preliminary data.</text>
</comment>
<proteinExistence type="predicted"/>
<dbReference type="InterPro" id="IPR025237">
    <property type="entry name" value="DUF4183"/>
</dbReference>
<dbReference type="RefSeq" id="WP_210087719.1">
    <property type="nucleotide sequence ID" value="NZ_JAGGKG010000002.1"/>
</dbReference>
<dbReference type="Proteomes" id="UP001519272">
    <property type="component" value="Unassembled WGS sequence"/>
</dbReference>
<protein>
    <recommendedName>
        <fullName evidence="1">DUF4183 domain-containing protein</fullName>
    </recommendedName>
</protein>
<accession>A0ABS4FN79</accession>
<gene>
    <name evidence="2" type="ORF">J2Z32_000659</name>
</gene>
<reference evidence="2 3" key="1">
    <citation type="submission" date="2021-03" db="EMBL/GenBank/DDBJ databases">
        <title>Genomic Encyclopedia of Type Strains, Phase IV (KMG-IV): sequencing the most valuable type-strain genomes for metagenomic binning, comparative biology and taxonomic classification.</title>
        <authorList>
            <person name="Goeker M."/>
        </authorList>
    </citation>
    <scope>NUCLEOTIDE SEQUENCE [LARGE SCALE GENOMIC DNA]</scope>
    <source>
        <strain evidence="2 3">DSM 14349</strain>
    </source>
</reference>
<sequence>MAVVKPVYTAIATQPVATGGVVTTTVTPVVSRLLAFITPAMIGATDTTIPAASFVDDAGTAVTTLPTITAEDYFTVYVNGIPQQASLSTLTAENLVLDDTTIGEGVPILLIVTNFQNSGSTLSTPPVISTPTITIS</sequence>
<feature type="domain" description="DUF4183" evidence="1">
    <location>
        <begin position="46"/>
        <end position="110"/>
    </location>
</feature>